<comment type="similarity">
    <text evidence="1 4">Belongs to the D-isomer specific 2-hydroxyacid dehydrogenase family.</text>
</comment>
<dbReference type="InterPro" id="IPR058205">
    <property type="entry name" value="D-LDH-like"/>
</dbReference>
<gene>
    <name evidence="7" type="ORF">QNA12_08070</name>
</gene>
<dbReference type="PANTHER" id="PTHR43026:SF1">
    <property type="entry name" value="2-HYDROXYACID DEHYDROGENASE HOMOLOG 1-RELATED"/>
    <property type="match status" value="1"/>
</dbReference>
<dbReference type="CDD" id="cd12185">
    <property type="entry name" value="HGDH_LDH_like"/>
    <property type="match status" value="1"/>
</dbReference>
<proteinExistence type="inferred from homology"/>
<protein>
    <submittedName>
        <fullName evidence="7">D-isomer specific 2-hydroxyacid dehydrogenase family protein</fullName>
    </submittedName>
</protein>
<dbReference type="RefSeq" id="WP_264496112.1">
    <property type="nucleotide sequence ID" value="NZ_CP109947.1"/>
</dbReference>
<dbReference type="InterPro" id="IPR036291">
    <property type="entry name" value="NAD(P)-bd_dom_sf"/>
</dbReference>
<dbReference type="InterPro" id="IPR006140">
    <property type="entry name" value="D-isomer_DH_NAD-bd"/>
</dbReference>
<keyword evidence="2 4" id="KW-0560">Oxidoreductase</keyword>
<evidence type="ECO:0000313" key="7">
    <source>
        <dbReference type="EMBL" id="WWO39908.1"/>
    </source>
</evidence>
<dbReference type="InterPro" id="IPR029753">
    <property type="entry name" value="D-isomer_DH_CS"/>
</dbReference>
<accession>A0ABZ2GE24</accession>
<feature type="domain" description="D-isomer specific 2-hydroxyacid dehydrogenase catalytic" evidence="5">
    <location>
        <begin position="5"/>
        <end position="325"/>
    </location>
</feature>
<dbReference type="PROSITE" id="PS00671">
    <property type="entry name" value="D_2_HYDROXYACID_DH_3"/>
    <property type="match status" value="1"/>
</dbReference>
<dbReference type="Gene3D" id="3.40.50.720">
    <property type="entry name" value="NAD(P)-binding Rossmann-like Domain"/>
    <property type="match status" value="2"/>
</dbReference>
<dbReference type="EMBL" id="CP125967">
    <property type="protein sequence ID" value="WWO39908.1"/>
    <property type="molecule type" value="Genomic_DNA"/>
</dbReference>
<dbReference type="Pfam" id="PF00389">
    <property type="entry name" value="2-Hacid_dh"/>
    <property type="match status" value="1"/>
</dbReference>
<dbReference type="Pfam" id="PF02826">
    <property type="entry name" value="2-Hacid_dh_C"/>
    <property type="match status" value="1"/>
</dbReference>
<evidence type="ECO:0000256" key="3">
    <source>
        <dbReference type="ARBA" id="ARBA00023027"/>
    </source>
</evidence>
<organism evidence="7 8">
    <name type="scientific">Pectobacterium cacticida</name>
    <dbReference type="NCBI Taxonomy" id="69221"/>
    <lineage>
        <taxon>Bacteria</taxon>
        <taxon>Pseudomonadati</taxon>
        <taxon>Pseudomonadota</taxon>
        <taxon>Gammaproteobacteria</taxon>
        <taxon>Enterobacterales</taxon>
        <taxon>Pectobacteriaceae</taxon>
        <taxon>Pectobacterium</taxon>
    </lineage>
</organism>
<keyword evidence="8" id="KW-1185">Reference proteome</keyword>
<reference evidence="7 8" key="1">
    <citation type="journal article" date="2024" name="Front. Plant Sci.">
        <title>Comprehensive phenomic and genomic studies of the species, Pectobacterium cacticida and proposal for reclassification as Alcorniella cacticida comb. nov.</title>
        <authorList>
            <person name="Jonca J."/>
            <person name="Pirhonen M."/>
            <person name="Waleron M.M."/>
            <person name="Gawor J."/>
            <person name="Mrozik A."/>
            <person name="Smoktunowicz M."/>
            <person name="Waleron K."/>
            <person name="Waleron M."/>
        </authorList>
    </citation>
    <scope>NUCLEOTIDE SEQUENCE [LARGE SCALE GENOMIC DNA]</scope>
    <source>
        <strain evidence="7 8">DPMP6</strain>
    </source>
</reference>
<sequence>MNKIAFFDARNDEQILLDKFQEEMKIDIIKIPEKLSEHNAHLAKGTLAVSVPGSNVVNDNALLSLSRNGIKYLSIRSAGYNNIDIYAARKYGIRISNVSYSPNSVADYTVMLILMSVRKIKQIISRNDVQDYTLTGLQGREMKNLTVGIIGTGKIGEIVAKNLSGFGCKLVAFDLYPKDSLQGFTEYVSLDELLTKSDVITLHLPLDNNSHHLINKETINKMKDGVVIINCGRGQLIDTEALIDSMETGKVGAVGLDVIENELDIFHKDHRCNILTNRQLSVLRAFPNAIISPHASFYTDQAVRDMVEISLKSLISFVTSGKSPWELT</sequence>
<dbReference type="InterPro" id="IPR006139">
    <property type="entry name" value="D-isomer_2_OHA_DH_cat_dom"/>
</dbReference>
<evidence type="ECO:0000259" key="5">
    <source>
        <dbReference type="Pfam" id="PF00389"/>
    </source>
</evidence>
<keyword evidence="3" id="KW-0520">NAD</keyword>
<dbReference type="InterPro" id="IPR029752">
    <property type="entry name" value="D-isomer_DH_CS1"/>
</dbReference>
<evidence type="ECO:0000256" key="4">
    <source>
        <dbReference type="RuleBase" id="RU003719"/>
    </source>
</evidence>
<dbReference type="PANTHER" id="PTHR43026">
    <property type="entry name" value="2-HYDROXYACID DEHYDROGENASE HOMOLOG 1-RELATED"/>
    <property type="match status" value="1"/>
</dbReference>
<dbReference type="SUPFAM" id="SSF52283">
    <property type="entry name" value="Formate/glycerate dehydrogenase catalytic domain-like"/>
    <property type="match status" value="1"/>
</dbReference>
<dbReference type="PROSITE" id="PS00670">
    <property type="entry name" value="D_2_HYDROXYACID_DH_2"/>
    <property type="match status" value="1"/>
</dbReference>
<evidence type="ECO:0000256" key="1">
    <source>
        <dbReference type="ARBA" id="ARBA00005854"/>
    </source>
</evidence>
<dbReference type="SUPFAM" id="SSF51735">
    <property type="entry name" value="NAD(P)-binding Rossmann-fold domains"/>
    <property type="match status" value="1"/>
</dbReference>
<dbReference type="Proteomes" id="UP001379444">
    <property type="component" value="Chromosome"/>
</dbReference>
<evidence type="ECO:0000256" key="2">
    <source>
        <dbReference type="ARBA" id="ARBA00023002"/>
    </source>
</evidence>
<dbReference type="PROSITE" id="PS00065">
    <property type="entry name" value="D_2_HYDROXYACID_DH_1"/>
    <property type="match status" value="1"/>
</dbReference>
<feature type="domain" description="D-isomer specific 2-hydroxyacid dehydrogenase NAD-binding" evidence="6">
    <location>
        <begin position="110"/>
        <end position="295"/>
    </location>
</feature>
<evidence type="ECO:0000259" key="6">
    <source>
        <dbReference type="Pfam" id="PF02826"/>
    </source>
</evidence>
<evidence type="ECO:0000313" key="8">
    <source>
        <dbReference type="Proteomes" id="UP001379444"/>
    </source>
</evidence>
<name>A0ABZ2GE24_9GAMM</name>